<evidence type="ECO:0000313" key="3">
    <source>
        <dbReference type="EMBL" id="PKU53563.1"/>
    </source>
</evidence>
<dbReference type="SUPFAM" id="SSF52833">
    <property type="entry name" value="Thioredoxin-like"/>
    <property type="match status" value="1"/>
</dbReference>
<dbReference type="AlphaFoldDB" id="A0A2I0V5J4"/>
<protein>
    <recommendedName>
        <fullName evidence="2">ClpXP adapter protein SpxH</fullName>
    </recommendedName>
</protein>
<comment type="caution">
    <text evidence="3">The sequence shown here is derived from an EMBL/GenBank/DDBJ whole genome shotgun (WGS) entry which is preliminary data.</text>
</comment>
<proteinExistence type="inferred from homology"/>
<dbReference type="CDD" id="cd03025">
    <property type="entry name" value="DsbA_FrnE_like"/>
    <property type="match status" value="1"/>
</dbReference>
<reference evidence="3 4" key="1">
    <citation type="submission" date="2017-10" db="EMBL/GenBank/DDBJ databases">
        <title>Draft genome of Lysinibacillus fusiformis strain Juneja, a laboratory-derived pathogen of Drosophila melanogaster.</title>
        <authorList>
            <person name="Smith B.R."/>
            <person name="Unckless R.L."/>
        </authorList>
    </citation>
    <scope>NUCLEOTIDE SEQUENCE [LARGE SCALE GENOMIC DNA]</scope>
    <source>
        <strain evidence="3 4">Juneja</strain>
    </source>
</reference>
<name>A0A2I0V5J4_9BACI</name>
<dbReference type="PANTHER" id="PTHR13887">
    <property type="entry name" value="GLUTATHIONE S-TRANSFERASE KAPPA"/>
    <property type="match status" value="1"/>
</dbReference>
<accession>A0A2I0V5J4</accession>
<dbReference type="GO" id="GO:0005737">
    <property type="term" value="C:cytoplasm"/>
    <property type="evidence" value="ECO:0007669"/>
    <property type="project" value="UniProtKB-SubCell"/>
</dbReference>
<dbReference type="Pfam" id="PF13743">
    <property type="entry name" value="Thioredoxin_5"/>
    <property type="match status" value="1"/>
</dbReference>
<dbReference type="HAMAP" id="MF_02245">
    <property type="entry name" value="Adapter_SpxH"/>
    <property type="match status" value="1"/>
</dbReference>
<evidence type="ECO:0000313" key="4">
    <source>
        <dbReference type="Proteomes" id="UP000234956"/>
    </source>
</evidence>
<evidence type="ECO:0000256" key="1">
    <source>
        <dbReference type="ARBA" id="ARBA00022490"/>
    </source>
</evidence>
<comment type="similarity">
    <text evidence="2">Belongs to the SpxH family.</text>
</comment>
<sequence length="270" mass="31258">MNNIQMLLQEPTPTISTANKPIELYIFVDPLCPEAFSMQATLRKLQLEYNHYFTWRFVLSTELTSLNCLSKRVKGCISGVELDINHPVLPSIAIKAAELQGKRAGARYLSKLQEYVLLNHQDVNSYATLLKIAEDVQLDMNEFTVDFGSKEAARAFQCDLYIKREMEVDEVPSIVFFNECIEDEGLKVSGSYSYEVYEHILQEMLNEQLVRQPLPSIEDLFSKFHTLSTNEIAFIYSFTEQAAERELKKRMLQQKIERIQTTHATLWRLK</sequence>
<dbReference type="PANTHER" id="PTHR13887:SF47">
    <property type="entry name" value="CLPXP ADAPTER PROTEIN SPXH"/>
    <property type="match status" value="1"/>
</dbReference>
<organism evidence="3 4">
    <name type="scientific">Lysinibacillus fusiformis</name>
    <dbReference type="NCBI Taxonomy" id="28031"/>
    <lineage>
        <taxon>Bacteria</taxon>
        <taxon>Bacillati</taxon>
        <taxon>Bacillota</taxon>
        <taxon>Bacilli</taxon>
        <taxon>Bacillales</taxon>
        <taxon>Bacillaceae</taxon>
        <taxon>Lysinibacillus</taxon>
    </lineage>
</organism>
<comment type="subunit">
    <text evidence="2">Interacts with Spx.</text>
</comment>
<dbReference type="RefSeq" id="WP_036126658.1">
    <property type="nucleotide sequence ID" value="NZ_JAZBNI010000004.1"/>
</dbReference>
<evidence type="ECO:0000256" key="2">
    <source>
        <dbReference type="HAMAP-Rule" id="MF_02245"/>
    </source>
</evidence>
<keyword evidence="1 2" id="KW-0963">Cytoplasm</keyword>
<comment type="subcellular location">
    <subcellularLocation>
        <location evidence="2">Cytoplasm</location>
    </subcellularLocation>
</comment>
<dbReference type="InterPro" id="IPR046404">
    <property type="entry name" value="Adapter_SpxH"/>
</dbReference>
<dbReference type="Proteomes" id="UP000234956">
    <property type="component" value="Unassembled WGS sequence"/>
</dbReference>
<dbReference type="InterPro" id="IPR036249">
    <property type="entry name" value="Thioredoxin-like_sf"/>
</dbReference>
<dbReference type="Gene3D" id="3.40.30.10">
    <property type="entry name" value="Glutaredoxin"/>
    <property type="match status" value="1"/>
</dbReference>
<dbReference type="EMBL" id="PDFK01000001">
    <property type="protein sequence ID" value="PKU53563.1"/>
    <property type="molecule type" value="Genomic_DNA"/>
</dbReference>
<comment type="function">
    <text evidence="2">Adapter protein required for efficient degradation of Spx by ClpXP under non-stress conditions. Interaction with Spx stabilizes Spx and exposes the C-terminus of Spx for recognition and proteolysis by ClpXP.</text>
</comment>
<gene>
    <name evidence="2" type="primary">spxH</name>
    <name evidence="3" type="ORF">CRI88_04375</name>
</gene>